<sequence>MDLRYWGEAFMYAVHIRNITVTFALKDKVPKHAWTGRKPDILHLRVFGLIGYANIPKAVRGGKLEATSVKCRLLGCLRQPFGVPATEQEVNNAVNEQDETERALIVVDEPRTYREAAQSAYSKQWEEALGIEYRQLRDTRTIEWVKTPLSEAIGSLVVYCAKHDSNGNLAKFKARIVARSCSQVPGRDYNLLFVSLSVFWFTTLCAFMSFVADQDRELHQVDVVGAYLQEDLDEEIYMKVPENIKKPGKEEWCWRLKKALYGLKQSGQQWKKKLDEAMAELGFEKGQADECLYVLKEDGHIVLMVLVYVDDMAVAGKKLALVKRFERNLAEWFDITDGGDLTFILGVQVIQNRQIAPFI</sequence>
<reference evidence="3 4" key="1">
    <citation type="submission" date="2019-02" db="EMBL/GenBank/DDBJ databases">
        <title>Genome sequencing of the rare red list fungi Phlebia centrifuga.</title>
        <authorList>
            <person name="Buettner E."/>
            <person name="Kellner H."/>
        </authorList>
    </citation>
    <scope>NUCLEOTIDE SEQUENCE [LARGE SCALE GENOMIC DNA]</scope>
    <source>
        <strain evidence="3 4">DSM 108282</strain>
    </source>
</reference>
<dbReference type="SUPFAM" id="SSF56672">
    <property type="entry name" value="DNA/RNA polymerases"/>
    <property type="match status" value="1"/>
</dbReference>
<keyword evidence="1" id="KW-1133">Transmembrane helix</keyword>
<dbReference type="AlphaFoldDB" id="A0A4V3X9D1"/>
<keyword evidence="1" id="KW-0472">Membrane</keyword>
<protein>
    <recommendedName>
        <fullName evidence="2">Reverse transcriptase Ty1/copia-type domain-containing protein</fullName>
    </recommendedName>
</protein>
<keyword evidence="4" id="KW-1185">Reference proteome</keyword>
<comment type="caution">
    <text evidence="3">The sequence shown here is derived from an EMBL/GenBank/DDBJ whole genome shotgun (WGS) entry which is preliminary data.</text>
</comment>
<evidence type="ECO:0000259" key="2">
    <source>
        <dbReference type="Pfam" id="PF07727"/>
    </source>
</evidence>
<accession>A0A4V3X9D1</accession>
<organism evidence="3 4">
    <name type="scientific">Hermanssonia centrifuga</name>
    <dbReference type="NCBI Taxonomy" id="98765"/>
    <lineage>
        <taxon>Eukaryota</taxon>
        <taxon>Fungi</taxon>
        <taxon>Dikarya</taxon>
        <taxon>Basidiomycota</taxon>
        <taxon>Agaricomycotina</taxon>
        <taxon>Agaricomycetes</taxon>
        <taxon>Polyporales</taxon>
        <taxon>Meruliaceae</taxon>
        <taxon>Hermanssonia</taxon>
    </lineage>
</organism>
<proteinExistence type="predicted"/>
<dbReference type="InterPro" id="IPR013103">
    <property type="entry name" value="RVT_2"/>
</dbReference>
<keyword evidence="1" id="KW-0812">Transmembrane</keyword>
<evidence type="ECO:0000313" key="4">
    <source>
        <dbReference type="Proteomes" id="UP000309038"/>
    </source>
</evidence>
<dbReference type="InterPro" id="IPR043502">
    <property type="entry name" value="DNA/RNA_pol_sf"/>
</dbReference>
<dbReference type="Pfam" id="PF07727">
    <property type="entry name" value="RVT_2"/>
    <property type="match status" value="1"/>
</dbReference>
<gene>
    <name evidence="3" type="ORF">EW026_g7595</name>
</gene>
<feature type="domain" description="Reverse transcriptase Ty1/copia-type" evidence="2">
    <location>
        <begin position="145"/>
        <end position="354"/>
    </location>
</feature>
<name>A0A4V3X9D1_9APHY</name>
<feature type="transmembrane region" description="Helical" evidence="1">
    <location>
        <begin position="189"/>
        <end position="211"/>
    </location>
</feature>
<evidence type="ECO:0000313" key="3">
    <source>
        <dbReference type="EMBL" id="THG93712.1"/>
    </source>
</evidence>
<evidence type="ECO:0000256" key="1">
    <source>
        <dbReference type="SAM" id="Phobius"/>
    </source>
</evidence>
<dbReference type="EMBL" id="SGPJ01000589">
    <property type="protein sequence ID" value="THG93712.1"/>
    <property type="molecule type" value="Genomic_DNA"/>
</dbReference>
<dbReference type="Proteomes" id="UP000309038">
    <property type="component" value="Unassembled WGS sequence"/>
</dbReference>